<evidence type="ECO:0000259" key="14">
    <source>
        <dbReference type="Pfam" id="PF02705"/>
    </source>
</evidence>
<evidence type="ECO:0000256" key="11">
    <source>
        <dbReference type="ARBA" id="ARBA00023136"/>
    </source>
</evidence>
<evidence type="ECO:0000256" key="12">
    <source>
        <dbReference type="HAMAP-Rule" id="MF_01522"/>
    </source>
</evidence>
<dbReference type="KEGG" id="rain:Rai3103_15690"/>
<evidence type="ECO:0000259" key="15">
    <source>
        <dbReference type="Pfam" id="PF22776"/>
    </source>
</evidence>
<evidence type="ECO:0000256" key="8">
    <source>
        <dbReference type="ARBA" id="ARBA00022958"/>
    </source>
</evidence>
<feature type="domain" description="K+ potassium transporter C-terminal" evidence="15">
    <location>
        <begin position="497"/>
        <end position="648"/>
    </location>
</feature>
<keyword evidence="5 12" id="KW-0633">Potassium transport</keyword>
<feature type="domain" description="K+ potassium transporter integral membrane" evidence="14">
    <location>
        <begin position="33"/>
        <end position="486"/>
    </location>
</feature>
<dbReference type="PANTHER" id="PTHR30540:SF79">
    <property type="entry name" value="LOW AFFINITY POTASSIUM TRANSPORT SYSTEM PROTEIN KUP"/>
    <property type="match status" value="1"/>
</dbReference>
<dbReference type="InterPro" id="IPR003855">
    <property type="entry name" value="K+_transporter"/>
</dbReference>
<evidence type="ECO:0000256" key="3">
    <source>
        <dbReference type="ARBA" id="ARBA00022448"/>
    </source>
</evidence>
<keyword evidence="17" id="KW-1185">Reference proteome</keyword>
<evidence type="ECO:0000313" key="17">
    <source>
        <dbReference type="Proteomes" id="UP000386847"/>
    </source>
</evidence>
<organism evidence="16 17">
    <name type="scientific">Raineyella fluvialis</name>
    <dbReference type="NCBI Taxonomy" id="2662261"/>
    <lineage>
        <taxon>Bacteria</taxon>
        <taxon>Bacillati</taxon>
        <taxon>Actinomycetota</taxon>
        <taxon>Actinomycetes</taxon>
        <taxon>Propionibacteriales</taxon>
        <taxon>Propionibacteriaceae</taxon>
        <taxon>Raineyella</taxon>
    </lineage>
</organism>
<feature type="transmembrane region" description="Helical" evidence="12">
    <location>
        <begin position="446"/>
        <end position="463"/>
    </location>
</feature>
<gene>
    <name evidence="12" type="primary">kup</name>
    <name evidence="16" type="ORF">Rai3103_15690</name>
</gene>
<dbReference type="InterPro" id="IPR053952">
    <property type="entry name" value="K_trans_C"/>
</dbReference>
<feature type="transmembrane region" description="Helical" evidence="12">
    <location>
        <begin position="420"/>
        <end position="440"/>
    </location>
</feature>
<feature type="transmembrane region" description="Helical" evidence="12">
    <location>
        <begin position="71"/>
        <end position="92"/>
    </location>
</feature>
<feature type="transmembrane region" description="Helical" evidence="12">
    <location>
        <begin position="268"/>
        <end position="290"/>
    </location>
</feature>
<feature type="transmembrane region" description="Helical" evidence="12">
    <location>
        <begin position="124"/>
        <end position="149"/>
    </location>
</feature>
<evidence type="ECO:0000256" key="13">
    <source>
        <dbReference type="SAM" id="MobiDB-lite"/>
    </source>
</evidence>
<proteinExistence type="inferred from homology"/>
<dbReference type="GO" id="GO:0015079">
    <property type="term" value="F:potassium ion transmembrane transporter activity"/>
    <property type="evidence" value="ECO:0007669"/>
    <property type="project" value="UniProtKB-UniRule"/>
</dbReference>
<comment type="similarity">
    <text evidence="2 12">Belongs to the HAK/KUP transporter (TC 2.A.72) family.</text>
</comment>
<dbReference type="HAMAP" id="MF_01522">
    <property type="entry name" value="Kup"/>
    <property type="match status" value="1"/>
</dbReference>
<evidence type="ECO:0000256" key="9">
    <source>
        <dbReference type="ARBA" id="ARBA00022989"/>
    </source>
</evidence>
<feature type="transmembrane region" description="Helical" evidence="12">
    <location>
        <begin position="310"/>
        <end position="334"/>
    </location>
</feature>
<feature type="transmembrane region" description="Helical" evidence="12">
    <location>
        <begin position="33"/>
        <end position="51"/>
    </location>
</feature>
<evidence type="ECO:0000256" key="1">
    <source>
        <dbReference type="ARBA" id="ARBA00004141"/>
    </source>
</evidence>
<comment type="subcellular location">
    <subcellularLocation>
        <location evidence="12">Cell membrane</location>
        <topology evidence="12">Multi-pass membrane protein</topology>
    </subcellularLocation>
    <subcellularLocation>
        <location evidence="1">Membrane</location>
        <topology evidence="1">Multi-pass membrane protein</topology>
    </subcellularLocation>
</comment>
<reference evidence="16 17" key="1">
    <citation type="submission" date="2019-10" db="EMBL/GenBank/DDBJ databases">
        <title>Genomic analysis of Raineyella sp. CBA3103.</title>
        <authorList>
            <person name="Roh S.W."/>
        </authorList>
    </citation>
    <scope>NUCLEOTIDE SEQUENCE [LARGE SCALE GENOMIC DNA]</scope>
    <source>
        <strain evidence="16 17">CBA3103</strain>
    </source>
</reference>
<dbReference type="AlphaFoldDB" id="A0A5Q2FCL7"/>
<dbReference type="EMBL" id="CP045725">
    <property type="protein sequence ID" value="QGF24830.1"/>
    <property type="molecule type" value="Genomic_DNA"/>
</dbReference>
<name>A0A5Q2FCL7_9ACTN</name>
<dbReference type="RefSeq" id="WP_153573359.1">
    <property type="nucleotide sequence ID" value="NZ_CP045725.1"/>
</dbReference>
<keyword evidence="8 12" id="KW-0630">Potassium</keyword>
<comment type="catalytic activity">
    <reaction evidence="12">
        <text>K(+)(in) + H(+)(in) = K(+)(out) + H(+)(out)</text>
        <dbReference type="Rhea" id="RHEA:28490"/>
        <dbReference type="ChEBI" id="CHEBI:15378"/>
        <dbReference type="ChEBI" id="CHEBI:29103"/>
    </reaction>
</comment>
<comment type="function">
    <text evidence="12">Transport of potassium into the cell. Likely operates as a K(+):H(+) symporter.</text>
</comment>
<keyword evidence="4 12" id="KW-1003">Cell membrane</keyword>
<accession>A0A5Q2FCL7</accession>
<evidence type="ECO:0000256" key="7">
    <source>
        <dbReference type="ARBA" id="ARBA00022847"/>
    </source>
</evidence>
<feature type="transmembrane region" description="Helical" evidence="12">
    <location>
        <begin position="161"/>
        <end position="180"/>
    </location>
</feature>
<evidence type="ECO:0000256" key="4">
    <source>
        <dbReference type="ARBA" id="ARBA00022475"/>
    </source>
</evidence>
<feature type="transmembrane region" description="Helical" evidence="12">
    <location>
        <begin position="235"/>
        <end position="256"/>
    </location>
</feature>
<keyword evidence="9 12" id="KW-1133">Transmembrane helix</keyword>
<evidence type="ECO:0000256" key="2">
    <source>
        <dbReference type="ARBA" id="ARBA00007019"/>
    </source>
</evidence>
<keyword evidence="11 12" id="KW-0472">Membrane</keyword>
<keyword evidence="7 12" id="KW-0769">Symport</keyword>
<keyword evidence="6 12" id="KW-0812">Transmembrane</keyword>
<evidence type="ECO:0000256" key="5">
    <source>
        <dbReference type="ARBA" id="ARBA00022538"/>
    </source>
</evidence>
<dbReference type="GO" id="GO:0015293">
    <property type="term" value="F:symporter activity"/>
    <property type="evidence" value="ECO:0007669"/>
    <property type="project" value="UniProtKB-UniRule"/>
</dbReference>
<sequence>MGPVSTGRRQGQAPDPDTTTITSLHGRSKLPGLALAALGVVFGDIGTSPLYSMQTVFSIDHNNVKPVPVDVYGVISMVLWSITLVVTFKYVILVMRADNDGEGGILALTHLLVDKVQQRRRMSIVLGLGMLGAALFYGDSVITPAISVMSAIEGLTVVDPGFQDLVLPLSVVILSVLFFVQRWGTAAVGRAFGPVMTAWFIILGLLGVPHIVEHPGILRSVSPTYALAFVLEHPLTAFIAMGAVVLTITGAEALYADMGHFGPLPIKVSWFAIVFPALALNYLGQGAMILNDPSTIDNPFFEMAPVWSRLPLVVLATLATVIASQAVISGAFSVSRQAVRLGLLPRLLVKHTSKEEGGQIFVPLINWVLYLGVLALISVFGSSANLASAYGLAVTGTLLLTSLLFLALAHMAWHQPLWKLIFYGATVVLVEVFFFAANLAKVVSGGWLPLLIASLVILVMTTWRRGFNLVSRSRRELEGPLDEFIEAVHNSELPRIPGTAVFPHPNSTTAPLALRTLVMFTHAMFEHVVLVEIVNENVPHIRHKDRVHVHDLGDAADGIVHISVHVGFNDSQDIPRGLALAVGKSAELDFEPQQVRYFLSVLTLRPTGDARMAAWRKRLYVLLANNAASRTEVFHLPPERTVVMGAELAL</sequence>
<keyword evidence="10 12" id="KW-0406">Ion transport</keyword>
<protein>
    <recommendedName>
        <fullName evidence="12">Probable potassium transport system protein Kup</fullName>
    </recommendedName>
</protein>
<dbReference type="Proteomes" id="UP000386847">
    <property type="component" value="Chromosome"/>
</dbReference>
<feature type="region of interest" description="Disordered" evidence="13">
    <location>
        <begin position="1"/>
        <end position="22"/>
    </location>
</feature>
<dbReference type="Pfam" id="PF22776">
    <property type="entry name" value="K_trans_C"/>
    <property type="match status" value="1"/>
</dbReference>
<evidence type="ECO:0000313" key="16">
    <source>
        <dbReference type="EMBL" id="QGF24830.1"/>
    </source>
</evidence>
<dbReference type="InterPro" id="IPR053951">
    <property type="entry name" value="K_trans_N"/>
</dbReference>
<dbReference type="InterPro" id="IPR023051">
    <property type="entry name" value="Kup"/>
</dbReference>
<feature type="transmembrane region" description="Helical" evidence="12">
    <location>
        <begin position="360"/>
        <end position="381"/>
    </location>
</feature>
<dbReference type="Pfam" id="PF02705">
    <property type="entry name" value="K_trans"/>
    <property type="match status" value="1"/>
</dbReference>
<feature type="transmembrane region" description="Helical" evidence="12">
    <location>
        <begin position="387"/>
        <end position="408"/>
    </location>
</feature>
<feature type="transmembrane region" description="Helical" evidence="12">
    <location>
        <begin position="192"/>
        <end position="212"/>
    </location>
</feature>
<keyword evidence="3 12" id="KW-0813">Transport</keyword>
<evidence type="ECO:0000256" key="10">
    <source>
        <dbReference type="ARBA" id="ARBA00023065"/>
    </source>
</evidence>
<evidence type="ECO:0000256" key="6">
    <source>
        <dbReference type="ARBA" id="ARBA00022692"/>
    </source>
</evidence>
<dbReference type="PANTHER" id="PTHR30540">
    <property type="entry name" value="OSMOTIC STRESS POTASSIUM TRANSPORTER"/>
    <property type="match status" value="1"/>
</dbReference>
<dbReference type="GO" id="GO:0005886">
    <property type="term" value="C:plasma membrane"/>
    <property type="evidence" value="ECO:0007669"/>
    <property type="project" value="UniProtKB-SubCell"/>
</dbReference>